<proteinExistence type="predicted"/>
<evidence type="ECO:0000256" key="2">
    <source>
        <dbReference type="SAM" id="SignalP"/>
    </source>
</evidence>
<keyword evidence="4" id="KW-1185">Reference proteome</keyword>
<comment type="caution">
    <text evidence="3">The sequence shown here is derived from an EMBL/GenBank/DDBJ whole genome shotgun (WGS) entry which is preliminary data.</text>
</comment>
<evidence type="ECO:0000256" key="1">
    <source>
        <dbReference type="SAM" id="MobiDB-lite"/>
    </source>
</evidence>
<dbReference type="AlphaFoldDB" id="A0AAI8YRT5"/>
<reference evidence="3" key="1">
    <citation type="submission" date="2023-11" db="EMBL/GenBank/DDBJ databases">
        <authorList>
            <person name="Alioto T."/>
            <person name="Alioto T."/>
            <person name="Gomez Garrido J."/>
        </authorList>
    </citation>
    <scope>NUCLEOTIDE SEQUENCE</scope>
</reference>
<feature type="chain" id="PRO_5042527930" evidence="2">
    <location>
        <begin position="19"/>
        <end position="214"/>
    </location>
</feature>
<feature type="compositionally biased region" description="Polar residues" evidence="1">
    <location>
        <begin position="181"/>
        <end position="192"/>
    </location>
</feature>
<dbReference type="EMBL" id="CAVMBE010000003">
    <property type="protein sequence ID" value="CAK3797808.1"/>
    <property type="molecule type" value="Genomic_DNA"/>
</dbReference>
<gene>
    <name evidence="3" type="ORF">LECACI_7A000810</name>
</gene>
<feature type="region of interest" description="Disordered" evidence="1">
    <location>
        <begin position="157"/>
        <end position="214"/>
    </location>
</feature>
<protein>
    <submittedName>
        <fullName evidence="3">Uncharacterized protein</fullName>
    </submittedName>
</protein>
<sequence length="214" mass="22890">MKFASTLLLAAAAVLAGAHEEEPTVPHNMTAGFVMEPYLEHGNHLELRQDKDLNSAATQAATQQPAVTTFYMEASVGATVTYAAFVYTQTFAAVPDQWPSPSSGSIGLGTLVKQGNGKRDAHPTPAPGQPLVLVEPTEQVTQWLQPVTRVTEMVEIPTSAAPETPPTPSPSPEEGDGPADITTTFLWMSTGSARVFPGQMNPEYHRPTPRAARR</sequence>
<evidence type="ECO:0000313" key="4">
    <source>
        <dbReference type="Proteomes" id="UP001296104"/>
    </source>
</evidence>
<keyword evidence="2" id="KW-0732">Signal</keyword>
<feature type="signal peptide" evidence="2">
    <location>
        <begin position="1"/>
        <end position="18"/>
    </location>
</feature>
<name>A0AAI8YRT5_9PEZI</name>
<organism evidence="3 4">
    <name type="scientific">Lecanosticta acicola</name>
    <dbReference type="NCBI Taxonomy" id="111012"/>
    <lineage>
        <taxon>Eukaryota</taxon>
        <taxon>Fungi</taxon>
        <taxon>Dikarya</taxon>
        <taxon>Ascomycota</taxon>
        <taxon>Pezizomycotina</taxon>
        <taxon>Dothideomycetes</taxon>
        <taxon>Dothideomycetidae</taxon>
        <taxon>Mycosphaerellales</taxon>
        <taxon>Mycosphaerellaceae</taxon>
        <taxon>Lecanosticta</taxon>
    </lineage>
</organism>
<evidence type="ECO:0000313" key="3">
    <source>
        <dbReference type="EMBL" id="CAK3797808.1"/>
    </source>
</evidence>
<dbReference type="Proteomes" id="UP001296104">
    <property type="component" value="Unassembled WGS sequence"/>
</dbReference>
<accession>A0AAI8YRT5</accession>